<dbReference type="Proteomes" id="UP001301152">
    <property type="component" value="Unassembled WGS sequence"/>
</dbReference>
<organism evidence="2 3">
    <name type="scientific">Acetobacter thailandicus</name>
    <dbReference type="NCBI Taxonomy" id="1502842"/>
    <lineage>
        <taxon>Bacteria</taxon>
        <taxon>Pseudomonadati</taxon>
        <taxon>Pseudomonadota</taxon>
        <taxon>Alphaproteobacteria</taxon>
        <taxon>Acetobacterales</taxon>
        <taxon>Acetobacteraceae</taxon>
        <taxon>Acetobacter</taxon>
    </lineage>
</organism>
<name>A0ABT3QGE7_9PROT</name>
<protein>
    <submittedName>
        <fullName evidence="2">Uncharacterized protein</fullName>
    </submittedName>
</protein>
<reference evidence="2 3" key="1">
    <citation type="submission" date="2022-11" db="EMBL/GenBank/DDBJ databases">
        <title>Genome sequencing of Acetobacter type strain.</title>
        <authorList>
            <person name="Heo J."/>
            <person name="Lee D."/>
            <person name="Han B.-H."/>
            <person name="Hong S.-B."/>
            <person name="Kwon S.-W."/>
        </authorList>
    </citation>
    <scope>NUCLEOTIDE SEQUENCE [LARGE SCALE GENOMIC DNA]</scope>
    <source>
        <strain evidence="2 3">KACC 21253</strain>
    </source>
</reference>
<evidence type="ECO:0000256" key="1">
    <source>
        <dbReference type="SAM" id="Phobius"/>
    </source>
</evidence>
<keyword evidence="1" id="KW-1133">Transmembrane helix</keyword>
<comment type="caution">
    <text evidence="2">The sequence shown here is derived from an EMBL/GenBank/DDBJ whole genome shotgun (WGS) entry which is preliminary data.</text>
</comment>
<proteinExistence type="predicted"/>
<evidence type="ECO:0000313" key="2">
    <source>
        <dbReference type="EMBL" id="MCX2564341.1"/>
    </source>
</evidence>
<gene>
    <name evidence="2" type="ORF">OQ497_10265</name>
</gene>
<feature type="transmembrane region" description="Helical" evidence="1">
    <location>
        <begin position="12"/>
        <end position="34"/>
    </location>
</feature>
<feature type="transmembrane region" description="Helical" evidence="1">
    <location>
        <begin position="67"/>
        <end position="91"/>
    </location>
</feature>
<keyword evidence="1" id="KW-0472">Membrane</keyword>
<keyword evidence="3" id="KW-1185">Reference proteome</keyword>
<dbReference type="RefSeq" id="WP_173559769.1">
    <property type="nucleotide sequence ID" value="NZ_JAERKZ010000004.1"/>
</dbReference>
<evidence type="ECO:0000313" key="3">
    <source>
        <dbReference type="Proteomes" id="UP001301152"/>
    </source>
</evidence>
<sequence>MSSSAPGSVRLTLIKTLLTVGLTVVLVMGMRFFLTVLPRVDAATGGHAGADILRILTGDGSLTRQKIVTGCLLLVCFLLALFLLWVGQIILKRIKT</sequence>
<dbReference type="EMBL" id="JAPIUZ010000005">
    <property type="protein sequence ID" value="MCX2564341.1"/>
    <property type="molecule type" value="Genomic_DNA"/>
</dbReference>
<keyword evidence="1" id="KW-0812">Transmembrane</keyword>
<accession>A0ABT3QGE7</accession>